<dbReference type="InterPro" id="IPR038076">
    <property type="entry name" value="MgtE_N_sf"/>
</dbReference>
<evidence type="ECO:0000256" key="4">
    <source>
        <dbReference type="ARBA" id="ARBA00022692"/>
    </source>
</evidence>
<sequence length="467" mass="50929">MTDAPETEETPVAEEDRSVDEDYALDNRAVAQVLEAVAEGDKARLTALFEPMHAADIADLLEQVEPDERRQLVLLAGSLIDGEVLSEINEDIREEVIETLTSEQLADAMRELESDDVVDIIEDLDEDRQEAVLDALDMVDRIAVEQALSYPEYSAGRLMQREVVIAPEHWTVGDTIDHLRGQDDLPEQFYHVILVDPRHRPVSYVTLGRIMSSPRTTPLASITEESFRKFEVDEYEGDVAYAFNQYHLISAPVTDADGRLVGVITIDDAMAVLDEEHEEDVFRLAGVGDESLSNSTFEIVRRRFPWLGVNLLTAILASVVISLFEDVLSAVVALAVLMPIVASMGGNAGTQSMTVAVRALATRDLTGSNAWRVVRREAMAGLLNGCLFAVVMAFVGSIWFGEPLIGVVIAVAMVVNLLVAGLSGVLVPLTLERFGIDPALASGTFVTTVTDVVGFFAFLGLASLVLL</sequence>
<keyword evidence="4 9" id="KW-0812">Transmembrane</keyword>
<dbReference type="AlphaFoldDB" id="A0A316G9J2"/>
<dbReference type="RefSeq" id="WP_109758985.1">
    <property type="nucleotide sequence ID" value="NZ_CP034588.1"/>
</dbReference>
<evidence type="ECO:0000259" key="11">
    <source>
        <dbReference type="PROSITE" id="PS51371"/>
    </source>
</evidence>
<comment type="similarity">
    <text evidence="2 9">Belongs to the SLC41A transporter family.</text>
</comment>
<protein>
    <recommendedName>
        <fullName evidence="9">Magnesium transporter MgtE</fullName>
    </recommendedName>
</protein>
<dbReference type="KEGG" id="salo:EF888_10660"/>
<evidence type="ECO:0000256" key="8">
    <source>
        <dbReference type="PROSITE-ProRule" id="PRU00703"/>
    </source>
</evidence>
<feature type="transmembrane region" description="Helical" evidence="9">
    <location>
        <begin position="378"/>
        <end position="399"/>
    </location>
</feature>
<dbReference type="Pfam" id="PF00571">
    <property type="entry name" value="CBS"/>
    <property type="match status" value="1"/>
</dbReference>
<comment type="subunit">
    <text evidence="9">Homodimer.</text>
</comment>
<keyword evidence="13" id="KW-1185">Reference proteome</keyword>
<comment type="caution">
    <text evidence="12">The sequence shown here is derived from an EMBL/GenBank/DDBJ whole genome shotgun (WGS) entry which is preliminary data.</text>
</comment>
<evidence type="ECO:0000256" key="6">
    <source>
        <dbReference type="ARBA" id="ARBA00022989"/>
    </source>
</evidence>
<evidence type="ECO:0000313" key="12">
    <source>
        <dbReference type="EMBL" id="PWK57253.1"/>
    </source>
</evidence>
<dbReference type="InterPro" id="IPR006669">
    <property type="entry name" value="MgtE_transporter"/>
</dbReference>
<dbReference type="EMBL" id="QGGV01000003">
    <property type="protein sequence ID" value="PWK57253.1"/>
    <property type="molecule type" value="Genomic_DNA"/>
</dbReference>
<keyword evidence="8" id="KW-0129">CBS domain</keyword>
<evidence type="ECO:0000313" key="13">
    <source>
        <dbReference type="Proteomes" id="UP000245390"/>
    </source>
</evidence>
<dbReference type="InterPro" id="IPR006668">
    <property type="entry name" value="Mg_transptr_MgtE_intracell_dom"/>
</dbReference>
<dbReference type="Proteomes" id="UP000245390">
    <property type="component" value="Unassembled WGS sequence"/>
</dbReference>
<dbReference type="GO" id="GO:0005886">
    <property type="term" value="C:plasma membrane"/>
    <property type="evidence" value="ECO:0007669"/>
    <property type="project" value="UniProtKB-SubCell"/>
</dbReference>
<dbReference type="GO" id="GO:0046872">
    <property type="term" value="F:metal ion binding"/>
    <property type="evidence" value="ECO:0007669"/>
    <property type="project" value="UniProtKB-KW"/>
</dbReference>
<keyword evidence="6 9" id="KW-1133">Transmembrane helix</keyword>
<evidence type="ECO:0000256" key="1">
    <source>
        <dbReference type="ARBA" id="ARBA00004141"/>
    </source>
</evidence>
<keyword evidence="3 9" id="KW-0813">Transport</keyword>
<name>A0A316G9J2_9RHOB</name>
<feature type="transmembrane region" description="Helical" evidence="9">
    <location>
        <begin position="439"/>
        <end position="466"/>
    </location>
</feature>
<dbReference type="PROSITE" id="PS51371">
    <property type="entry name" value="CBS"/>
    <property type="match status" value="1"/>
</dbReference>
<dbReference type="PANTHER" id="PTHR43773:SF1">
    <property type="entry name" value="MAGNESIUM TRANSPORTER MGTE"/>
    <property type="match status" value="1"/>
</dbReference>
<feature type="transmembrane region" description="Helical" evidence="9">
    <location>
        <begin position="405"/>
        <end position="427"/>
    </location>
</feature>
<dbReference type="SMART" id="SM00924">
    <property type="entry name" value="MgtE_N"/>
    <property type="match status" value="1"/>
</dbReference>
<feature type="domain" description="CBS" evidence="11">
    <location>
        <begin position="211"/>
        <end position="279"/>
    </location>
</feature>
<evidence type="ECO:0000256" key="10">
    <source>
        <dbReference type="SAM" id="MobiDB-lite"/>
    </source>
</evidence>
<dbReference type="SUPFAM" id="SSF54631">
    <property type="entry name" value="CBS-domain pair"/>
    <property type="match status" value="1"/>
</dbReference>
<gene>
    <name evidence="12" type="ORF">C8D95_103492</name>
</gene>
<keyword evidence="7 9" id="KW-0472">Membrane</keyword>
<comment type="function">
    <text evidence="9">Acts as a magnesium transporter.</text>
</comment>
<dbReference type="Gene3D" id="1.25.60.10">
    <property type="entry name" value="MgtE N-terminal domain-like"/>
    <property type="match status" value="1"/>
</dbReference>
<dbReference type="GO" id="GO:0015095">
    <property type="term" value="F:magnesium ion transmembrane transporter activity"/>
    <property type="evidence" value="ECO:0007669"/>
    <property type="project" value="UniProtKB-UniRule"/>
</dbReference>
<evidence type="ECO:0000256" key="9">
    <source>
        <dbReference type="RuleBase" id="RU362011"/>
    </source>
</evidence>
<dbReference type="Gene3D" id="3.10.580.10">
    <property type="entry name" value="CBS-domain"/>
    <property type="match status" value="1"/>
</dbReference>
<dbReference type="SUPFAM" id="SSF161093">
    <property type="entry name" value="MgtE membrane domain-like"/>
    <property type="match status" value="1"/>
</dbReference>
<accession>A0A316G9J2</accession>
<keyword evidence="9" id="KW-1003">Cell membrane</keyword>
<comment type="subcellular location">
    <subcellularLocation>
        <location evidence="9">Cell membrane</location>
        <topology evidence="9">Multi-pass membrane protein</topology>
    </subcellularLocation>
    <subcellularLocation>
        <location evidence="1">Membrane</location>
        <topology evidence="1">Multi-pass membrane protein</topology>
    </subcellularLocation>
</comment>
<dbReference type="InterPro" id="IPR036739">
    <property type="entry name" value="SLC41_membr_dom_sf"/>
</dbReference>
<dbReference type="Gene3D" id="1.10.357.20">
    <property type="entry name" value="SLC41 divalent cation transporters, integral membrane domain"/>
    <property type="match status" value="1"/>
</dbReference>
<dbReference type="InterPro" id="IPR006667">
    <property type="entry name" value="SLC41_membr_dom"/>
</dbReference>
<dbReference type="Pfam" id="PF03448">
    <property type="entry name" value="MgtE_N"/>
    <property type="match status" value="1"/>
</dbReference>
<feature type="transmembrane region" description="Helical" evidence="9">
    <location>
        <begin position="304"/>
        <end position="324"/>
    </location>
</feature>
<reference evidence="12 13" key="1">
    <citation type="submission" date="2018-05" db="EMBL/GenBank/DDBJ databases">
        <title>Genomic Encyclopedia of Type Strains, Phase IV (KMG-IV): sequencing the most valuable type-strain genomes for metagenomic binning, comparative biology and taxonomic classification.</title>
        <authorList>
            <person name="Goeker M."/>
        </authorList>
    </citation>
    <scope>NUCLEOTIDE SEQUENCE [LARGE SCALE GENOMIC DNA]</scope>
    <source>
        <strain evidence="12 13">DSM 103371</strain>
    </source>
</reference>
<evidence type="ECO:0000256" key="5">
    <source>
        <dbReference type="ARBA" id="ARBA00022842"/>
    </source>
</evidence>
<feature type="transmembrane region" description="Helical" evidence="9">
    <location>
        <begin position="330"/>
        <end position="357"/>
    </location>
</feature>
<evidence type="ECO:0000256" key="7">
    <source>
        <dbReference type="ARBA" id="ARBA00023136"/>
    </source>
</evidence>
<evidence type="ECO:0000256" key="3">
    <source>
        <dbReference type="ARBA" id="ARBA00022448"/>
    </source>
</evidence>
<organism evidence="12 13">
    <name type="scientific">Silicimonas algicola</name>
    <dbReference type="NCBI Taxonomy" id="1826607"/>
    <lineage>
        <taxon>Bacteria</taxon>
        <taxon>Pseudomonadati</taxon>
        <taxon>Pseudomonadota</taxon>
        <taxon>Alphaproteobacteria</taxon>
        <taxon>Rhodobacterales</taxon>
        <taxon>Paracoccaceae</taxon>
    </lineage>
</organism>
<keyword evidence="9" id="KW-0479">Metal-binding</keyword>
<feature type="region of interest" description="Disordered" evidence="10">
    <location>
        <begin position="1"/>
        <end position="21"/>
    </location>
</feature>
<dbReference type="InterPro" id="IPR046342">
    <property type="entry name" value="CBS_dom_sf"/>
</dbReference>
<dbReference type="InterPro" id="IPR000644">
    <property type="entry name" value="CBS_dom"/>
</dbReference>
<evidence type="ECO:0000256" key="2">
    <source>
        <dbReference type="ARBA" id="ARBA00009749"/>
    </source>
</evidence>
<proteinExistence type="inferred from homology"/>
<dbReference type="CDD" id="cd04606">
    <property type="entry name" value="CBS_pair_Mg_transporter"/>
    <property type="match status" value="1"/>
</dbReference>
<dbReference type="Pfam" id="PF01769">
    <property type="entry name" value="MgtE"/>
    <property type="match status" value="1"/>
</dbReference>
<keyword evidence="5 9" id="KW-0460">Magnesium</keyword>
<dbReference type="PANTHER" id="PTHR43773">
    <property type="entry name" value="MAGNESIUM TRANSPORTER MGTE"/>
    <property type="match status" value="1"/>
</dbReference>
<dbReference type="NCBIfam" id="TIGR00400">
    <property type="entry name" value="mgtE"/>
    <property type="match status" value="1"/>
</dbReference>
<dbReference type="SUPFAM" id="SSF158791">
    <property type="entry name" value="MgtE N-terminal domain-like"/>
    <property type="match status" value="1"/>
</dbReference>
<dbReference type="OrthoDB" id="9790355at2"/>